<sequence length="39" mass="4638">MTKFCPFLNPSRSRSLKKQPSRSNRNYIFLKACAYRTLL</sequence>
<protein>
    <submittedName>
        <fullName evidence="2">Uncharacterized protein</fullName>
    </submittedName>
</protein>
<dbReference type="EMBL" id="ANIX01001682">
    <property type="protein sequence ID" value="ETP17299.1"/>
    <property type="molecule type" value="Genomic_DNA"/>
</dbReference>
<proteinExistence type="predicted"/>
<organism evidence="2 3">
    <name type="scientific">Phytophthora nicotianae CJ01A1</name>
    <dbReference type="NCBI Taxonomy" id="1317063"/>
    <lineage>
        <taxon>Eukaryota</taxon>
        <taxon>Sar</taxon>
        <taxon>Stramenopiles</taxon>
        <taxon>Oomycota</taxon>
        <taxon>Peronosporomycetes</taxon>
        <taxon>Peronosporales</taxon>
        <taxon>Peronosporaceae</taxon>
        <taxon>Phytophthora</taxon>
    </lineage>
</organism>
<accession>W2X5U3</accession>
<name>W2X5U3_PHYNI</name>
<gene>
    <name evidence="2" type="ORF">F441_08267</name>
</gene>
<dbReference type="Proteomes" id="UP000018958">
    <property type="component" value="Unassembled WGS sequence"/>
</dbReference>
<evidence type="ECO:0000313" key="2">
    <source>
        <dbReference type="EMBL" id="ETP17299.1"/>
    </source>
</evidence>
<evidence type="ECO:0000256" key="1">
    <source>
        <dbReference type="SAM" id="MobiDB-lite"/>
    </source>
</evidence>
<evidence type="ECO:0000313" key="3">
    <source>
        <dbReference type="Proteomes" id="UP000018958"/>
    </source>
</evidence>
<dbReference type="AlphaFoldDB" id="W2X5U3"/>
<comment type="caution">
    <text evidence="2">The sequence shown here is derived from an EMBL/GenBank/DDBJ whole genome shotgun (WGS) entry which is preliminary data.</text>
</comment>
<reference evidence="2 3" key="1">
    <citation type="submission" date="2013-11" db="EMBL/GenBank/DDBJ databases">
        <title>The Genome Sequence of Phytophthora parasitica CJ01A1.</title>
        <authorList>
            <consortium name="The Broad Institute Genomics Platform"/>
            <person name="Russ C."/>
            <person name="Tyler B."/>
            <person name="Panabieres F."/>
            <person name="Shan W."/>
            <person name="Tripathy S."/>
            <person name="Grunwald N."/>
            <person name="Machado M."/>
            <person name="Johnson C.S."/>
            <person name="Walker B."/>
            <person name="Young S.K."/>
            <person name="Zeng Q."/>
            <person name="Gargeya S."/>
            <person name="Fitzgerald M."/>
            <person name="Haas B."/>
            <person name="Abouelleil A."/>
            <person name="Allen A.W."/>
            <person name="Alvarado L."/>
            <person name="Arachchi H.M."/>
            <person name="Berlin A.M."/>
            <person name="Chapman S.B."/>
            <person name="Gainer-Dewar J."/>
            <person name="Goldberg J."/>
            <person name="Griggs A."/>
            <person name="Gujja S."/>
            <person name="Hansen M."/>
            <person name="Howarth C."/>
            <person name="Imamovic A."/>
            <person name="Ireland A."/>
            <person name="Larimer J."/>
            <person name="McCowan C."/>
            <person name="Murphy C."/>
            <person name="Pearson M."/>
            <person name="Poon T.W."/>
            <person name="Priest M."/>
            <person name="Roberts A."/>
            <person name="Saif S."/>
            <person name="Shea T."/>
            <person name="Sisk P."/>
            <person name="Sykes S."/>
            <person name="Wortman J."/>
            <person name="Nusbaum C."/>
            <person name="Birren B."/>
        </authorList>
    </citation>
    <scope>NUCLEOTIDE SEQUENCE [LARGE SCALE GENOMIC DNA]</scope>
    <source>
        <strain evidence="2 3">CJ01A1</strain>
    </source>
</reference>
<feature type="region of interest" description="Disordered" evidence="1">
    <location>
        <begin position="1"/>
        <end position="20"/>
    </location>
</feature>